<evidence type="ECO:0000256" key="1">
    <source>
        <dbReference type="SAM" id="MobiDB-lite"/>
    </source>
</evidence>
<evidence type="ECO:0000313" key="3">
    <source>
        <dbReference type="Proteomes" id="UP001271274"/>
    </source>
</evidence>
<comment type="caution">
    <text evidence="2">The sequence shown here is derived from an EMBL/GenBank/DDBJ whole genome shotgun (WGS) entry which is preliminary data.</text>
</comment>
<accession>A0ABU4N7L7</accession>
<protein>
    <submittedName>
        <fullName evidence="2">Uncharacterized protein</fullName>
    </submittedName>
</protein>
<keyword evidence="3" id="KW-1185">Reference proteome</keyword>
<feature type="compositionally biased region" description="Polar residues" evidence="1">
    <location>
        <begin position="55"/>
        <end position="67"/>
    </location>
</feature>
<dbReference type="Proteomes" id="UP001271274">
    <property type="component" value="Unassembled WGS sequence"/>
</dbReference>
<dbReference type="EMBL" id="JARAYU010000001">
    <property type="protein sequence ID" value="MDX3698572.1"/>
    <property type="molecule type" value="Genomic_DNA"/>
</dbReference>
<proteinExistence type="predicted"/>
<gene>
    <name evidence="2" type="ORF">PV662_02140</name>
</gene>
<dbReference type="RefSeq" id="WP_319061469.1">
    <property type="nucleotide sequence ID" value="NZ_JARAYT010000001.1"/>
</dbReference>
<reference evidence="2 3" key="1">
    <citation type="journal article" date="2023" name="Microb. Genom.">
        <title>Mesoterricola silvestris gen. nov., sp. nov., Mesoterricola sediminis sp. nov., Geothrix oryzae sp. nov., Geothrix edaphica sp. nov., Geothrix rubra sp. nov., and Geothrix limicola sp. nov., six novel members of Acidobacteriota isolated from soils.</title>
        <authorList>
            <person name="Weisberg A.J."/>
            <person name="Pearce E."/>
            <person name="Kramer C.G."/>
            <person name="Chang J.H."/>
            <person name="Clarke C.R."/>
        </authorList>
    </citation>
    <scope>NUCLEOTIDE SEQUENCE [LARGE SCALE GENOMIC DNA]</scope>
    <source>
        <strain evidence="2 3">ID09-01A</strain>
    </source>
</reference>
<evidence type="ECO:0000313" key="2">
    <source>
        <dbReference type="EMBL" id="MDX3698572.1"/>
    </source>
</evidence>
<name>A0ABU4N7L7_9ACTN</name>
<organism evidence="2 3">
    <name type="scientific">Streptomyces europaeiscabiei</name>
    <dbReference type="NCBI Taxonomy" id="146819"/>
    <lineage>
        <taxon>Bacteria</taxon>
        <taxon>Bacillati</taxon>
        <taxon>Actinomycetota</taxon>
        <taxon>Actinomycetes</taxon>
        <taxon>Kitasatosporales</taxon>
        <taxon>Streptomycetaceae</taxon>
        <taxon>Streptomyces</taxon>
    </lineage>
</organism>
<sequence>MPTSPGLPTCEKHVEIRLSHTEITELIAPRTDALPGRLRTASGGVWLHRGRPISHGSNATHPTTSWSARRAGAGPPEVWFGGIALFDLFTTARCGTPPEGPISINAVIAAPSYGP</sequence>
<feature type="region of interest" description="Disordered" evidence="1">
    <location>
        <begin position="49"/>
        <end position="70"/>
    </location>
</feature>